<dbReference type="AlphaFoldDB" id="A0A0L0SXM1"/>
<dbReference type="OrthoDB" id="10388511at2759"/>
<dbReference type="Proteomes" id="UP000054350">
    <property type="component" value="Unassembled WGS sequence"/>
</dbReference>
<keyword evidence="2" id="KW-1185">Reference proteome</keyword>
<sequence>MELLRLDNLPHDVLHSIAVHLCQRDRIAALQLALAAPACYAPILHAVIRTDTACTLSTNPADPNRPLRDEAAGSVKYRMDMIGRVVGARLNNTCSTVSWSLILLPRDANRNCIPAPLKAPNTYFSPAVSASSHWSLLPVAASQIRPCLAHFREGWSTRDLPPYCTQLRLSGYMPPGQLVFPQSTEKLWLHHALFERTTSPIGVSADDSSPDGKEDQAPIHSVLTHLRHLHLRLDGRQNRAAINFILNLVPRTLASLSLQVFGGKDGLQLATDLVQRLPSLSALKLHALFNNKSLIPFLTVLPRSGFERLEIMIADHGSEDESDDDDDDWDMDWDLALNEQQERKRRALAELAASFPTSVKILSYVSPISLPRLPLATHELQINVEALGALKTLSFSPTLQRLELFSQQPHSTSSDLLVRIFSSLPAPLTHLKIKQHKLPGAVLTVLARHLPPQLEWLCLAVLKVVATEIDDHFTGHWPSTLLRLDLDANWAQPGLPVIPDGIRALSINPNMTLRQEGGEEIVAKWLAALPSSLRVLDLSWSFDLPEADLLASMLLEHLNIQMPGRRRMRVRVSMDVVSVEMLARLQERFDVVDQRTCTLSYTQPALFTM</sequence>
<dbReference type="VEuPathDB" id="FungiDB:AMAG_12325"/>
<reference evidence="2" key="2">
    <citation type="submission" date="2009-11" db="EMBL/GenBank/DDBJ databases">
        <title>The Genome Sequence of Allomyces macrogynus strain ATCC 38327.</title>
        <authorList>
            <consortium name="The Broad Institute Genome Sequencing Platform"/>
            <person name="Russ C."/>
            <person name="Cuomo C."/>
            <person name="Shea T."/>
            <person name="Young S.K."/>
            <person name="Zeng Q."/>
            <person name="Koehrsen M."/>
            <person name="Haas B."/>
            <person name="Borodovsky M."/>
            <person name="Guigo R."/>
            <person name="Alvarado L."/>
            <person name="Berlin A."/>
            <person name="Borenstein D."/>
            <person name="Chen Z."/>
            <person name="Engels R."/>
            <person name="Freedman E."/>
            <person name="Gellesch M."/>
            <person name="Goldberg J."/>
            <person name="Griggs A."/>
            <person name="Gujja S."/>
            <person name="Heiman D."/>
            <person name="Hepburn T."/>
            <person name="Howarth C."/>
            <person name="Jen D."/>
            <person name="Larson L."/>
            <person name="Lewis B."/>
            <person name="Mehta T."/>
            <person name="Park D."/>
            <person name="Pearson M."/>
            <person name="Roberts A."/>
            <person name="Saif S."/>
            <person name="Shenoy N."/>
            <person name="Sisk P."/>
            <person name="Stolte C."/>
            <person name="Sykes S."/>
            <person name="Walk T."/>
            <person name="White J."/>
            <person name="Yandava C."/>
            <person name="Burger G."/>
            <person name="Gray M.W."/>
            <person name="Holland P.W.H."/>
            <person name="King N."/>
            <person name="Lang F.B.F."/>
            <person name="Roger A.J."/>
            <person name="Ruiz-Trillo I."/>
            <person name="Lander E."/>
            <person name="Nusbaum C."/>
        </authorList>
    </citation>
    <scope>NUCLEOTIDE SEQUENCE [LARGE SCALE GENOMIC DNA]</scope>
    <source>
        <strain evidence="2">ATCC 38327</strain>
    </source>
</reference>
<proteinExistence type="predicted"/>
<evidence type="ECO:0000313" key="1">
    <source>
        <dbReference type="EMBL" id="KNE67257.1"/>
    </source>
</evidence>
<reference evidence="1 2" key="1">
    <citation type="submission" date="2009-11" db="EMBL/GenBank/DDBJ databases">
        <title>Annotation of Allomyces macrogynus ATCC 38327.</title>
        <authorList>
            <consortium name="The Broad Institute Genome Sequencing Platform"/>
            <person name="Russ C."/>
            <person name="Cuomo C."/>
            <person name="Burger G."/>
            <person name="Gray M.W."/>
            <person name="Holland P.W.H."/>
            <person name="King N."/>
            <person name="Lang F.B.F."/>
            <person name="Roger A.J."/>
            <person name="Ruiz-Trillo I."/>
            <person name="Young S.K."/>
            <person name="Zeng Q."/>
            <person name="Gargeya S."/>
            <person name="Fitzgerald M."/>
            <person name="Haas B."/>
            <person name="Abouelleil A."/>
            <person name="Alvarado L."/>
            <person name="Arachchi H.M."/>
            <person name="Berlin A."/>
            <person name="Chapman S.B."/>
            <person name="Gearin G."/>
            <person name="Goldberg J."/>
            <person name="Griggs A."/>
            <person name="Gujja S."/>
            <person name="Hansen M."/>
            <person name="Heiman D."/>
            <person name="Howarth C."/>
            <person name="Larimer J."/>
            <person name="Lui A."/>
            <person name="MacDonald P.J.P."/>
            <person name="McCowen C."/>
            <person name="Montmayeur A."/>
            <person name="Murphy C."/>
            <person name="Neiman D."/>
            <person name="Pearson M."/>
            <person name="Priest M."/>
            <person name="Roberts A."/>
            <person name="Saif S."/>
            <person name="Shea T."/>
            <person name="Sisk P."/>
            <person name="Stolte C."/>
            <person name="Sykes S."/>
            <person name="Wortman J."/>
            <person name="Nusbaum C."/>
            <person name="Birren B."/>
        </authorList>
    </citation>
    <scope>NUCLEOTIDE SEQUENCE [LARGE SCALE GENOMIC DNA]</scope>
    <source>
        <strain evidence="1 2">ATCC 38327</strain>
    </source>
</reference>
<accession>A0A0L0SXM1</accession>
<dbReference type="Gene3D" id="3.80.10.10">
    <property type="entry name" value="Ribonuclease Inhibitor"/>
    <property type="match status" value="1"/>
</dbReference>
<evidence type="ECO:0000313" key="2">
    <source>
        <dbReference type="Proteomes" id="UP000054350"/>
    </source>
</evidence>
<organism evidence="1 2">
    <name type="scientific">Allomyces macrogynus (strain ATCC 38327)</name>
    <name type="common">Allomyces javanicus var. macrogynus</name>
    <dbReference type="NCBI Taxonomy" id="578462"/>
    <lineage>
        <taxon>Eukaryota</taxon>
        <taxon>Fungi</taxon>
        <taxon>Fungi incertae sedis</taxon>
        <taxon>Blastocladiomycota</taxon>
        <taxon>Blastocladiomycetes</taxon>
        <taxon>Blastocladiales</taxon>
        <taxon>Blastocladiaceae</taxon>
        <taxon>Allomyces</taxon>
    </lineage>
</organism>
<protein>
    <submittedName>
        <fullName evidence="1">Uncharacterized protein</fullName>
    </submittedName>
</protein>
<dbReference type="SUPFAM" id="SSF52047">
    <property type="entry name" value="RNI-like"/>
    <property type="match status" value="1"/>
</dbReference>
<name>A0A0L0SXM1_ALLM3</name>
<gene>
    <name evidence="1" type="ORF">AMAG_12325</name>
</gene>
<dbReference type="EMBL" id="GG745352">
    <property type="protein sequence ID" value="KNE67257.1"/>
    <property type="molecule type" value="Genomic_DNA"/>
</dbReference>
<dbReference type="InterPro" id="IPR032675">
    <property type="entry name" value="LRR_dom_sf"/>
</dbReference>